<dbReference type="PROSITE" id="PS50103">
    <property type="entry name" value="ZF_C3H1"/>
    <property type="match status" value="1"/>
</dbReference>
<dbReference type="SMART" id="SM00356">
    <property type="entry name" value="ZnF_C3H1"/>
    <property type="match status" value="1"/>
</dbReference>
<keyword evidence="1" id="KW-0863">Zinc-finger</keyword>
<feature type="domain" description="C3H1-type" evidence="3">
    <location>
        <begin position="24"/>
        <end position="51"/>
    </location>
</feature>
<keyword evidence="5" id="KW-1185">Reference proteome</keyword>
<feature type="region of interest" description="Disordered" evidence="2">
    <location>
        <begin position="1445"/>
        <end position="1466"/>
    </location>
</feature>
<evidence type="ECO:0000256" key="1">
    <source>
        <dbReference type="PROSITE-ProRule" id="PRU00723"/>
    </source>
</evidence>
<evidence type="ECO:0000256" key="2">
    <source>
        <dbReference type="SAM" id="MobiDB-lite"/>
    </source>
</evidence>
<evidence type="ECO:0000313" key="5">
    <source>
        <dbReference type="Proteomes" id="UP000290809"/>
    </source>
</evidence>
<dbReference type="EMBL" id="QMKO01003214">
    <property type="protein sequence ID" value="RTG81697.1"/>
    <property type="molecule type" value="Genomic_DNA"/>
</dbReference>
<name>A0A430Q1Y8_SCHBO</name>
<feature type="compositionally biased region" description="Low complexity" evidence="2">
    <location>
        <begin position="881"/>
        <end position="913"/>
    </location>
</feature>
<organism evidence="4 5">
    <name type="scientific">Schistosoma bovis</name>
    <name type="common">Blood fluke</name>
    <dbReference type="NCBI Taxonomy" id="6184"/>
    <lineage>
        <taxon>Eukaryota</taxon>
        <taxon>Metazoa</taxon>
        <taxon>Spiralia</taxon>
        <taxon>Lophotrochozoa</taxon>
        <taxon>Platyhelminthes</taxon>
        <taxon>Trematoda</taxon>
        <taxon>Digenea</taxon>
        <taxon>Strigeidida</taxon>
        <taxon>Schistosomatoidea</taxon>
        <taxon>Schistosomatidae</taxon>
        <taxon>Schistosoma</taxon>
    </lineage>
</organism>
<keyword evidence="1" id="KW-0479">Metal-binding</keyword>
<protein>
    <recommendedName>
        <fullName evidence="3">C3H1-type domain-containing protein</fullName>
    </recommendedName>
</protein>
<gene>
    <name evidence="4" type="ORF">DC041_0005480</name>
</gene>
<evidence type="ECO:0000259" key="3">
    <source>
        <dbReference type="PROSITE" id="PS50103"/>
    </source>
</evidence>
<feature type="region of interest" description="Disordered" evidence="2">
    <location>
        <begin position="1265"/>
        <end position="1284"/>
    </location>
</feature>
<keyword evidence="1" id="KW-0862">Zinc</keyword>
<sequence>MFRRTGYLPNDIQWSYRPASSTFDEKTPICKDFCNGTCNRGSNCKYRHVTTPQETVNPGLYSQPNLQKTGFMNTNVSSTHFDPSLVNISNPSNPPPYGQSSLINRAVIVSPNDPILNPVSNAYIPVASSHSIVGLIGNTSTGQPTLYTHSSLVSITSAPHITPCSSVITVSPDPTQHPNILHPQTALSAPHATYHIVPHDASPHHHHHLLATSSSHSHAPALLTIPLSQFTCSVSNNSLIQSQATITTQHHAVVTGVLPANSSISTAPATYFPSYGVFHINQPSLETRDHQNQQHQQITTEIHKQVRKAKLSSSLTTTPVTATTTSTTSVASSTTAVLAAAAAAGYIAQHLPVIGPTNISESGAISQDLNNNLILNQSKGVNVHESALAAAANLPTVSAAAAAAVAAAAAFARSTSITQNSKCCPVIPNVQIKSNELGPESNFFSPTANINTSNSNTTSTTTNNNNATLINNESCSCHDSSCISNMKHDNNINPIMTTTINAGTTTCTQSHSTRESTYTLDNNNNNNNPSNNNSKKPTSSSESSSMAYPGSSSSDYLNPTDEEQAKTAAAVAAAACIGSSSSDYLNPTDEEQAKTAAAVAAAACIGAIFSQPMAAAAAAAGGNGGKSASSSVAAMLGNLMSRNPQDIIQAVQSSSSSSISSCGSSLLSNSSRHMCSVNSKYTSACDADSAVCRYAQQPQYFAVDERNVYDGQNEQGNSNNVNNSTDQHNIQSNSVNNSSLISSLDRCKCTNSSLDSPYSFQDVITSDTNSWSSLVLNLFPECCPVIPNVQIKSNELGPESNFFSPTANINTSNSNTTSTTTNNNNATLINNESCSCHDSSCISNMKHDNNINPIMTTTINAGTTTCTQSHSTRESTYTLDNNNNNNNPSNNNSKKPTSSSESSSMAYPGSSSSDYLNPTDEEQAKTAAAVAAAACIEEFENVTTTMASAAKAAAAAAVAATAAVTGSANFFRLTQFKNKVDPQLHDLLVDKVTSSMSSSHESSSSIYSPLRCIDQSRNLRSNSDHISSSVVVNDTELSALSTKEAVTMTSAAAAAAMVAAAATVAAEQRQLIGNNFLSEVNHSSKLEKQNTHRTLTGNTCLSKNPECDYHRTCSSSSSHNDFASPSSYETDSQIYSLAHDGSNRYTKKRHKTKRLTTVDCRYSGYSSLHHHHHTTGLSRSVDDNEDDDPDVYEDDDIESTALMSPSPEVTPPYNLPTKLSKREGLLSLSYSRQVDDSSRPPSCETSPDPWRSTVRKVVLSRTTGKGDCLESHSSQSLSTQQFLDNQSSEHHMGSCYVANTNPHPESSNTNLTGSCSYPIRRSVSTGALPIKTSCKIVVKVRSKSFPALSSSHSHSKDEKRAVFTSSICSHRYNSAENFSVCPTMSGTSTLCYSKKSDSAINKFQSSRYRNREFGKRKFRRTIHRYFTQHPNNRRFIIQSTRPLSNVSPTSILSEEYGGRDEGDDPDYVDPDYDDEDLYELSVPRTSIKRSSHGITKYSTKRKRSLYSSASTSNVHLAPPSIKQQYALRVENARLRRKLIDLMRQRGDLRAANEMLLEQNARLRQSSKRVSAVARMAESATKIIEAHNKSQLVQSNSFPSNSGSCQSTVPFSIAQAAAAAAVVAAAAQNQTNAPNLTGVYVSSPTASINQQYSPTINGLSGVSSNLHSLFPQIPSANTTGIAIPSNQALTAVQIQASSGASATPPQATGLIHPQTLDPQQTDLSNYCQHQTPDVRPQNRLLELLTEYLSTTQTLTSNVI</sequence>
<feature type="compositionally biased region" description="Acidic residues" evidence="2">
    <location>
        <begin position="1183"/>
        <end position="1193"/>
    </location>
</feature>
<feature type="region of interest" description="Disordered" evidence="2">
    <location>
        <begin position="1231"/>
        <end position="1252"/>
    </location>
</feature>
<feature type="compositionally biased region" description="Polar residues" evidence="2">
    <location>
        <begin position="509"/>
        <end position="521"/>
    </location>
</feature>
<feature type="region of interest" description="Disordered" evidence="2">
    <location>
        <begin position="505"/>
        <end position="559"/>
    </location>
</feature>
<feature type="compositionally biased region" description="Low complexity" evidence="2">
    <location>
        <begin position="522"/>
        <end position="554"/>
    </location>
</feature>
<dbReference type="GO" id="GO:0008270">
    <property type="term" value="F:zinc ion binding"/>
    <property type="evidence" value="ECO:0007669"/>
    <property type="project" value="UniProtKB-KW"/>
</dbReference>
<dbReference type="Proteomes" id="UP000290809">
    <property type="component" value="Unassembled WGS sequence"/>
</dbReference>
<comment type="caution">
    <text evidence="4">The sequence shown here is derived from an EMBL/GenBank/DDBJ whole genome shotgun (WGS) entry which is preliminary data.</text>
</comment>
<dbReference type="Gene3D" id="4.10.1000.10">
    <property type="entry name" value="Zinc finger, CCCH-type"/>
    <property type="match status" value="1"/>
</dbReference>
<accession>A0A430Q1Y8</accession>
<proteinExistence type="predicted"/>
<evidence type="ECO:0000313" key="4">
    <source>
        <dbReference type="EMBL" id="RTG81697.1"/>
    </source>
</evidence>
<reference evidence="4 5" key="1">
    <citation type="journal article" date="2019" name="PLoS Pathog.">
        <title>Genome sequence of the bovine parasite Schistosoma bovis Tanzania.</title>
        <authorList>
            <person name="Oey H."/>
            <person name="Zakrzewski M."/>
            <person name="Gobert G."/>
            <person name="Gravermann K."/>
            <person name="Stoye J."/>
            <person name="Jones M."/>
            <person name="Mcmanus D."/>
            <person name="Krause L."/>
        </authorList>
    </citation>
    <scope>NUCLEOTIDE SEQUENCE [LARGE SCALE GENOMIC DNA]</scope>
    <source>
        <strain evidence="4 5">TAN1997</strain>
    </source>
</reference>
<feature type="region of interest" description="Disordered" evidence="2">
    <location>
        <begin position="1169"/>
        <end position="1193"/>
    </location>
</feature>
<feature type="region of interest" description="Disordered" evidence="2">
    <location>
        <begin position="1199"/>
        <end position="1218"/>
    </location>
</feature>
<feature type="zinc finger region" description="C3H1-type" evidence="1">
    <location>
        <begin position="24"/>
        <end position="51"/>
    </location>
</feature>
<dbReference type="InterPro" id="IPR000571">
    <property type="entry name" value="Znf_CCCH"/>
</dbReference>
<feature type="region of interest" description="Disordered" evidence="2">
    <location>
        <begin position="864"/>
        <end position="918"/>
    </location>
</feature>
<feature type="compositionally biased region" description="Polar residues" evidence="2">
    <location>
        <begin position="868"/>
        <end position="880"/>
    </location>
</feature>
<feature type="compositionally biased region" description="Polar residues" evidence="2">
    <location>
        <begin position="1271"/>
        <end position="1284"/>
    </location>
</feature>
<dbReference type="STRING" id="6184.A0A430Q1Y8"/>